<protein>
    <recommendedName>
        <fullName evidence="1">RNHCP domain-containing protein</fullName>
    </recommendedName>
</protein>
<organism evidence="2 3">
    <name type="scientific">candidate division WWE3 bacterium RIFCSPLOWO2_01_FULL_37_15</name>
    <dbReference type="NCBI Taxonomy" id="1802622"/>
    <lineage>
        <taxon>Bacteria</taxon>
        <taxon>Katanobacteria</taxon>
    </lineage>
</organism>
<evidence type="ECO:0000313" key="3">
    <source>
        <dbReference type="Proteomes" id="UP000177458"/>
    </source>
</evidence>
<proteinExistence type="predicted"/>
<reference evidence="2 3" key="1">
    <citation type="journal article" date="2016" name="Nat. Commun.">
        <title>Thousands of microbial genomes shed light on interconnected biogeochemical processes in an aquifer system.</title>
        <authorList>
            <person name="Anantharaman K."/>
            <person name="Brown C.T."/>
            <person name="Hug L.A."/>
            <person name="Sharon I."/>
            <person name="Castelle C.J."/>
            <person name="Probst A.J."/>
            <person name="Thomas B.C."/>
            <person name="Singh A."/>
            <person name="Wilkins M.J."/>
            <person name="Karaoz U."/>
            <person name="Brodie E.L."/>
            <person name="Williams K.H."/>
            <person name="Hubbard S.S."/>
            <person name="Banfield J.F."/>
        </authorList>
    </citation>
    <scope>NUCLEOTIDE SEQUENCE [LARGE SCALE GENOMIC DNA]</scope>
</reference>
<evidence type="ECO:0000259" key="1">
    <source>
        <dbReference type="Pfam" id="PF12647"/>
    </source>
</evidence>
<comment type="caution">
    <text evidence="2">The sequence shown here is derived from an EMBL/GenBank/DDBJ whole genome shotgun (WGS) entry which is preliminary data.</text>
</comment>
<evidence type="ECO:0000313" key="2">
    <source>
        <dbReference type="EMBL" id="OGC48712.1"/>
    </source>
</evidence>
<dbReference type="InterPro" id="IPR024439">
    <property type="entry name" value="RNHCP"/>
</dbReference>
<dbReference type="Pfam" id="PF12647">
    <property type="entry name" value="RNHCP"/>
    <property type="match status" value="1"/>
</dbReference>
<dbReference type="EMBL" id="MEVF01000035">
    <property type="protein sequence ID" value="OGC48712.1"/>
    <property type="molecule type" value="Genomic_DNA"/>
</dbReference>
<name>A0A1F4UUW6_UNCKA</name>
<dbReference type="AlphaFoldDB" id="A0A1F4UUW6"/>
<accession>A0A1F4UUW6</accession>
<dbReference type="Proteomes" id="UP000177458">
    <property type="component" value="Unassembled WGS sequence"/>
</dbReference>
<gene>
    <name evidence="2" type="ORF">A3A69_01435</name>
</gene>
<sequence>MPNRLGFECINCHEWVKFEAWGTKNRNHCPYCLYSLHIDLNTGDRLSPCGGLMKPIGKFLKPDGEVMLVHQCEKCGIIRKNRIAGDDFFKIIENLKVLESF</sequence>
<feature type="domain" description="RNHCP" evidence="1">
    <location>
        <begin position="7"/>
        <end position="88"/>
    </location>
</feature>